<dbReference type="PANTHER" id="PTHR18460:SF3">
    <property type="entry name" value="TELO2-INTERACTING PROTEIN 1 HOMOLOG"/>
    <property type="match status" value="1"/>
</dbReference>
<evidence type="ECO:0000256" key="1">
    <source>
        <dbReference type="SAM" id="MobiDB-lite"/>
    </source>
</evidence>
<dbReference type="Proteomes" id="UP001143981">
    <property type="component" value="Unassembled WGS sequence"/>
</dbReference>
<proteinExistence type="predicted"/>
<reference evidence="3" key="1">
    <citation type="submission" date="2022-07" db="EMBL/GenBank/DDBJ databases">
        <title>Phylogenomic reconstructions and comparative analyses of Kickxellomycotina fungi.</title>
        <authorList>
            <person name="Reynolds N.K."/>
            <person name="Stajich J.E."/>
            <person name="Barry K."/>
            <person name="Grigoriev I.V."/>
            <person name="Crous P."/>
            <person name="Smith M.E."/>
        </authorList>
    </citation>
    <scope>NUCLEOTIDE SEQUENCE</scope>
    <source>
        <strain evidence="3">BCRC 34381</strain>
    </source>
</reference>
<dbReference type="AlphaFoldDB" id="A0A9W7YCB0"/>
<dbReference type="Gene3D" id="1.25.10.10">
    <property type="entry name" value="Leucine-rich Repeat Variant"/>
    <property type="match status" value="1"/>
</dbReference>
<dbReference type="EMBL" id="JANBOI010000629">
    <property type="protein sequence ID" value="KAJ1729349.1"/>
    <property type="molecule type" value="Genomic_DNA"/>
</dbReference>
<sequence>VAFVLDRYRTVVLVHALDVFVARITEAITPAELCAQLLGRLFGAASPSALWLLTRVAQRTKDLGRTYQSAFQFCVDSLGPAQPTGGDSDDGSSDGRYAVDVSECTLGVSMVLDVVAAVAPAAGPSIAYYLDTLLFPLLQTLASTPPLLRSQARRALVVLAQTTQAESVAAMLQVNVDYIVEGCSRQIRSNDMVGRDILPYMDDVVEDTLDACEAAPDGDSATSALQCLEAVTRTIAGDGSTRQIEARRASLGMPDSDPIGSAIAEMTNTDEEEALAEIVILDDEDGSGSPEAQHALTESDTQEGGDGAAAAGDPLAIKIALSVQGFLSSNSGTQQFVALKTVSNALGALKTTCDQLPLINEVWPLLIRRLAKDHDTLDVVIATCDVVGTVCALGSTWMRQRVRDGSWVHLSRILSNAVGSQRGSEVEAARRVLGVMATVARCVPLDDGTAWGLVVSAVPFFGHPVLEPPLVDLLQAMMPLYADKIWLVLAKLGSANVAPADVPTFELPVLARPPAGICQRLGL</sequence>
<dbReference type="PANTHER" id="PTHR18460">
    <property type="entry name" value="TEL2 INTERACTING PROTEIN 1 TTI1 FAMILY MEMBER"/>
    <property type="match status" value="1"/>
</dbReference>
<dbReference type="Pfam" id="PF21547">
    <property type="entry name" value="TTI1"/>
    <property type="match status" value="1"/>
</dbReference>
<feature type="domain" description="TTI1 C-terminal TPR" evidence="2">
    <location>
        <begin position="272"/>
        <end position="486"/>
    </location>
</feature>
<evidence type="ECO:0000313" key="4">
    <source>
        <dbReference type="Proteomes" id="UP001143981"/>
    </source>
</evidence>
<name>A0A9W7YCB0_9FUNG</name>
<organism evidence="3 4">
    <name type="scientific">Coemansia biformis</name>
    <dbReference type="NCBI Taxonomy" id="1286918"/>
    <lineage>
        <taxon>Eukaryota</taxon>
        <taxon>Fungi</taxon>
        <taxon>Fungi incertae sedis</taxon>
        <taxon>Zoopagomycota</taxon>
        <taxon>Kickxellomycotina</taxon>
        <taxon>Kickxellomycetes</taxon>
        <taxon>Kickxellales</taxon>
        <taxon>Kickxellaceae</taxon>
        <taxon>Coemansia</taxon>
    </lineage>
</organism>
<dbReference type="InterPro" id="IPR049362">
    <property type="entry name" value="TTI1_rpt"/>
</dbReference>
<dbReference type="InterPro" id="IPR011989">
    <property type="entry name" value="ARM-like"/>
</dbReference>
<feature type="region of interest" description="Disordered" evidence="1">
    <location>
        <begin position="284"/>
        <end position="309"/>
    </location>
</feature>
<evidence type="ECO:0000313" key="3">
    <source>
        <dbReference type="EMBL" id="KAJ1729349.1"/>
    </source>
</evidence>
<feature type="non-terminal residue" evidence="3">
    <location>
        <position position="1"/>
    </location>
</feature>
<dbReference type="InterPro" id="IPR016024">
    <property type="entry name" value="ARM-type_fold"/>
</dbReference>
<protein>
    <recommendedName>
        <fullName evidence="2">TTI1 C-terminal TPR domain-containing protein</fullName>
    </recommendedName>
</protein>
<accession>A0A9W7YCB0</accession>
<dbReference type="InterPro" id="IPR052587">
    <property type="entry name" value="TELO2-interacting_protein_1"/>
</dbReference>
<dbReference type="GO" id="GO:0005737">
    <property type="term" value="C:cytoplasm"/>
    <property type="evidence" value="ECO:0007669"/>
    <property type="project" value="TreeGrafter"/>
</dbReference>
<dbReference type="SUPFAM" id="SSF48371">
    <property type="entry name" value="ARM repeat"/>
    <property type="match status" value="1"/>
</dbReference>
<evidence type="ECO:0000259" key="2">
    <source>
        <dbReference type="Pfam" id="PF24181"/>
    </source>
</evidence>
<dbReference type="Pfam" id="PF24181">
    <property type="entry name" value="TPR_TTI1_C"/>
    <property type="match status" value="1"/>
</dbReference>
<comment type="caution">
    <text evidence="3">The sequence shown here is derived from an EMBL/GenBank/DDBJ whole genome shotgun (WGS) entry which is preliminary data.</text>
</comment>
<dbReference type="InterPro" id="IPR057567">
    <property type="entry name" value="TPR_TTI1_C"/>
</dbReference>
<keyword evidence="4" id="KW-1185">Reference proteome</keyword>
<dbReference type="OrthoDB" id="49511at2759"/>
<gene>
    <name evidence="3" type="ORF">LPJ61_003566</name>
</gene>